<keyword evidence="1" id="KW-1133">Transmembrane helix</keyword>
<proteinExistence type="predicted"/>
<dbReference type="EMBL" id="CP014229">
    <property type="protein sequence ID" value="AMD89731.1"/>
    <property type="molecule type" value="Genomic_DNA"/>
</dbReference>
<keyword evidence="3" id="KW-1185">Reference proteome</keyword>
<dbReference type="KEGG" id="dfi:AXF13_06180"/>
<organism evidence="2 3">
    <name type="scientific">Desulfovibrio fairfieldensis</name>
    <dbReference type="NCBI Taxonomy" id="44742"/>
    <lineage>
        <taxon>Bacteria</taxon>
        <taxon>Pseudomonadati</taxon>
        <taxon>Thermodesulfobacteriota</taxon>
        <taxon>Desulfovibrionia</taxon>
        <taxon>Desulfovibrionales</taxon>
        <taxon>Desulfovibrionaceae</taxon>
        <taxon>Desulfovibrio</taxon>
    </lineage>
</organism>
<evidence type="ECO:0000313" key="3">
    <source>
        <dbReference type="Proteomes" id="UP000069241"/>
    </source>
</evidence>
<reference evidence="3" key="1">
    <citation type="submission" date="2016-02" db="EMBL/GenBank/DDBJ databases">
        <authorList>
            <person name="Holder M.E."/>
            <person name="Ajami N.J."/>
            <person name="Petrosino J.F."/>
        </authorList>
    </citation>
    <scope>NUCLEOTIDE SEQUENCE [LARGE SCALE GENOMIC DNA]</scope>
    <source>
        <strain evidence="3">CCUG 45958</strain>
    </source>
</reference>
<evidence type="ECO:0000313" key="2">
    <source>
        <dbReference type="EMBL" id="AMD89731.1"/>
    </source>
</evidence>
<protein>
    <submittedName>
        <fullName evidence="2">Uncharacterized protein</fullName>
    </submittedName>
</protein>
<feature type="transmembrane region" description="Helical" evidence="1">
    <location>
        <begin position="22"/>
        <end position="43"/>
    </location>
</feature>
<accession>A0A120KLY2</accession>
<keyword evidence="1" id="KW-0812">Transmembrane</keyword>
<gene>
    <name evidence="2" type="ORF">AXF13_06180</name>
</gene>
<dbReference type="Proteomes" id="UP000069241">
    <property type="component" value="Chromosome"/>
</dbReference>
<dbReference type="RefSeq" id="WP_062252061.1">
    <property type="nucleotide sequence ID" value="NZ_CP014229.1"/>
</dbReference>
<evidence type="ECO:0000256" key="1">
    <source>
        <dbReference type="SAM" id="Phobius"/>
    </source>
</evidence>
<keyword evidence="1" id="KW-0472">Membrane</keyword>
<feature type="transmembrane region" description="Helical" evidence="1">
    <location>
        <begin position="95"/>
        <end position="114"/>
    </location>
</feature>
<dbReference type="AlphaFoldDB" id="A0A120KLY2"/>
<feature type="transmembrane region" description="Helical" evidence="1">
    <location>
        <begin position="63"/>
        <end position="83"/>
    </location>
</feature>
<sequence>MVKSGDGQACHSNFRVGMFPRVLWAAVCAFFCIMDLNEIRNAFHDPQYQWLFGSEAVSGLPWYHSRAVYVSCMAGEVLWYLVGMGLSLNAKRPRLFQIHLVLSALWVIGIAQYAQQ</sequence>
<name>A0A120KLY2_9BACT</name>
<dbReference type="STRING" id="44742.AXF13_06180"/>